<protein>
    <submittedName>
        <fullName evidence="2">Uncharacterized protein</fullName>
    </submittedName>
</protein>
<evidence type="ECO:0000256" key="1">
    <source>
        <dbReference type="SAM" id="MobiDB-lite"/>
    </source>
</evidence>
<dbReference type="InParanoid" id="F0Y1R1"/>
<evidence type="ECO:0000313" key="3">
    <source>
        <dbReference type="Proteomes" id="UP000002729"/>
    </source>
</evidence>
<proteinExistence type="predicted"/>
<keyword evidence="3" id="KW-1185">Reference proteome</keyword>
<dbReference type="AlphaFoldDB" id="F0Y1R1"/>
<feature type="compositionally biased region" description="Basic and acidic residues" evidence="1">
    <location>
        <begin position="198"/>
        <end position="208"/>
    </location>
</feature>
<evidence type="ECO:0000313" key="2">
    <source>
        <dbReference type="EMBL" id="EGB10891.1"/>
    </source>
</evidence>
<organism evidence="3">
    <name type="scientific">Aureococcus anophagefferens</name>
    <name type="common">Harmful bloom alga</name>
    <dbReference type="NCBI Taxonomy" id="44056"/>
    <lineage>
        <taxon>Eukaryota</taxon>
        <taxon>Sar</taxon>
        <taxon>Stramenopiles</taxon>
        <taxon>Ochrophyta</taxon>
        <taxon>Pelagophyceae</taxon>
        <taxon>Pelagomonadales</taxon>
        <taxon>Pelagomonadaceae</taxon>
        <taxon>Aureococcus</taxon>
    </lineage>
</organism>
<accession>F0Y1R1</accession>
<sequence>MAALRRDAVAVANPRHDLISPALDYGGAPAPALTRPTAGAADEAALLRELLGGKRPLCGVDAATARRLMVSLTLPPGAPCRCCGAGGSLRTCARCRRTVCEACAPKHLRLVLENRASVTGSSLQRVCVACYVEARVDPRRPSSEAAAAAARPAADAARRRSAPDAAAPNAPPVPPRDYDEDDDAAPPPVPPRDYAASPRDDEAARSAG</sequence>
<dbReference type="GeneID" id="20223875"/>
<reference evidence="2 3" key="1">
    <citation type="journal article" date="2011" name="Proc. Natl. Acad. Sci. U.S.A.">
        <title>Niche of harmful alga Aureococcus anophagefferens revealed through ecogenomics.</title>
        <authorList>
            <person name="Gobler C.J."/>
            <person name="Berry D.L."/>
            <person name="Dyhrman S.T."/>
            <person name="Wilhelm S.W."/>
            <person name="Salamov A."/>
            <person name="Lobanov A.V."/>
            <person name="Zhang Y."/>
            <person name="Collier J.L."/>
            <person name="Wurch L.L."/>
            <person name="Kustka A.B."/>
            <person name="Dill B.D."/>
            <person name="Shah M."/>
            <person name="VerBerkmoes N.C."/>
            <person name="Kuo A."/>
            <person name="Terry A."/>
            <person name="Pangilinan J."/>
            <person name="Lindquist E.A."/>
            <person name="Lucas S."/>
            <person name="Paulsen I.T."/>
            <person name="Hattenrath-Lehmann T.K."/>
            <person name="Talmage S.C."/>
            <person name="Walker E.A."/>
            <person name="Koch F."/>
            <person name="Burson A.M."/>
            <person name="Marcoval M.A."/>
            <person name="Tang Y.Z."/>
            <person name="Lecleir G.R."/>
            <person name="Coyne K.J."/>
            <person name="Berg G.M."/>
            <person name="Bertrand E.M."/>
            <person name="Saito M.A."/>
            <person name="Gladyshev V.N."/>
            <person name="Grigoriev I.V."/>
        </authorList>
    </citation>
    <scope>NUCLEOTIDE SEQUENCE [LARGE SCALE GENOMIC DNA]</scope>
    <source>
        <strain evidence="3">CCMP 1984</strain>
    </source>
</reference>
<name>F0Y1R1_AURAN</name>
<dbReference type="Proteomes" id="UP000002729">
    <property type="component" value="Unassembled WGS sequence"/>
</dbReference>
<feature type="compositionally biased region" description="Low complexity" evidence="1">
    <location>
        <begin position="143"/>
        <end position="155"/>
    </location>
</feature>
<dbReference type="EMBL" id="GL833123">
    <property type="protein sequence ID" value="EGB10891.1"/>
    <property type="molecule type" value="Genomic_DNA"/>
</dbReference>
<gene>
    <name evidence="2" type="ORF">AURANDRAFT_62401</name>
</gene>
<dbReference type="RefSeq" id="XP_009034466.1">
    <property type="nucleotide sequence ID" value="XM_009036218.1"/>
</dbReference>
<dbReference type="KEGG" id="aaf:AURANDRAFT_62401"/>
<feature type="region of interest" description="Disordered" evidence="1">
    <location>
        <begin position="141"/>
        <end position="208"/>
    </location>
</feature>
<dbReference type="CDD" id="cd00065">
    <property type="entry name" value="FYVE_like_SF"/>
    <property type="match status" value="1"/>
</dbReference>